<dbReference type="GO" id="GO:0016887">
    <property type="term" value="F:ATP hydrolysis activity"/>
    <property type="evidence" value="ECO:0007669"/>
    <property type="project" value="TreeGrafter"/>
</dbReference>
<dbReference type="SUPFAM" id="SSF52540">
    <property type="entry name" value="P-loop containing nucleoside triphosphate hydrolases"/>
    <property type="match status" value="1"/>
</dbReference>
<reference evidence="1 2" key="2">
    <citation type="submission" date="2019-08" db="EMBL/GenBank/DDBJ databases">
        <title>Jejuicoccus antrihumi gen. nov., sp. nov., a new member of the family Dermacoccaceae isolated from a cave.</title>
        <authorList>
            <person name="Schumann P."/>
            <person name="Kim I.S."/>
        </authorList>
    </citation>
    <scope>NUCLEOTIDE SEQUENCE [LARGE SCALE GENOMIC DNA]</scope>
    <source>
        <strain evidence="1 2">C5-26</strain>
    </source>
</reference>
<gene>
    <name evidence="1" type="ORF">FGL98_17935</name>
</gene>
<organism evidence="1 2">
    <name type="scientific">Leekyejoonella antrihumi</name>
    <dbReference type="NCBI Taxonomy" id="1660198"/>
    <lineage>
        <taxon>Bacteria</taxon>
        <taxon>Bacillati</taxon>
        <taxon>Actinomycetota</taxon>
        <taxon>Actinomycetes</taxon>
        <taxon>Micrococcales</taxon>
        <taxon>Dermacoccaceae</taxon>
        <taxon>Leekyejoonella</taxon>
    </lineage>
</organism>
<dbReference type="InterPro" id="IPR050625">
    <property type="entry name" value="ParA/MinD_ATPase"/>
</dbReference>
<sequence length="261" mass="26344">MQIETSSSAEAVTAAVTGAGGGAGASTLLAALGTRAAAAGRRVVAVDLDPCGGGLDVALGLEAEPGLRWPDLMGADGEMDGARLLAELPGRGELLVVLSHGRVPQEPSADLVRRCLRALGSHADLVLLDVATGAIPPEGQTQVVLVGRGTVRGVAAAGAITRRLAGAGAPVQLVLRDAPPRTAGDVAEALGVSLAADLHSDRTLDADTDRGLAPGRRARSSLAQVCDRLLANLLADRPWRAESRPAALDPRPAAYALGEPA</sequence>
<dbReference type="InterPro" id="IPR027417">
    <property type="entry name" value="P-loop_NTPase"/>
</dbReference>
<evidence type="ECO:0000313" key="2">
    <source>
        <dbReference type="Proteomes" id="UP000320244"/>
    </source>
</evidence>
<dbReference type="GO" id="GO:0005829">
    <property type="term" value="C:cytosol"/>
    <property type="evidence" value="ECO:0007669"/>
    <property type="project" value="TreeGrafter"/>
</dbReference>
<dbReference type="GO" id="GO:0051782">
    <property type="term" value="P:negative regulation of cell division"/>
    <property type="evidence" value="ECO:0007669"/>
    <property type="project" value="TreeGrafter"/>
</dbReference>
<comment type="caution">
    <text evidence="1">The sequence shown here is derived from an EMBL/GenBank/DDBJ whole genome shotgun (WGS) entry which is preliminary data.</text>
</comment>
<accession>A0A563DWL1</accession>
<dbReference type="AlphaFoldDB" id="A0A563DWL1"/>
<dbReference type="PANTHER" id="PTHR43384:SF11">
    <property type="entry name" value="SEPTUM SITE DETERMINING PROTEIN"/>
    <property type="match status" value="1"/>
</dbReference>
<keyword evidence="2" id="KW-1185">Reference proteome</keyword>
<dbReference type="PANTHER" id="PTHR43384">
    <property type="entry name" value="SEPTUM SITE-DETERMINING PROTEIN MIND HOMOLOG, CHLOROPLASTIC-RELATED"/>
    <property type="match status" value="1"/>
</dbReference>
<dbReference type="Proteomes" id="UP000320244">
    <property type="component" value="Unassembled WGS sequence"/>
</dbReference>
<dbReference type="GO" id="GO:0005524">
    <property type="term" value="F:ATP binding"/>
    <property type="evidence" value="ECO:0007669"/>
    <property type="project" value="TreeGrafter"/>
</dbReference>
<dbReference type="RefSeq" id="WP_146319000.1">
    <property type="nucleotide sequence ID" value="NZ_VCQV01000029.1"/>
</dbReference>
<evidence type="ECO:0000313" key="1">
    <source>
        <dbReference type="EMBL" id="TWP34313.1"/>
    </source>
</evidence>
<proteinExistence type="predicted"/>
<evidence type="ECO:0008006" key="3">
    <source>
        <dbReference type="Google" id="ProtNLM"/>
    </source>
</evidence>
<dbReference type="EMBL" id="VCQV01000029">
    <property type="protein sequence ID" value="TWP34313.1"/>
    <property type="molecule type" value="Genomic_DNA"/>
</dbReference>
<dbReference type="Gene3D" id="3.40.50.300">
    <property type="entry name" value="P-loop containing nucleotide triphosphate hydrolases"/>
    <property type="match status" value="1"/>
</dbReference>
<protein>
    <recommendedName>
        <fullName evidence="3">Pilus assembly protein FlpE</fullName>
    </recommendedName>
</protein>
<dbReference type="GO" id="GO:0009898">
    <property type="term" value="C:cytoplasmic side of plasma membrane"/>
    <property type="evidence" value="ECO:0007669"/>
    <property type="project" value="TreeGrafter"/>
</dbReference>
<reference evidence="1 2" key="1">
    <citation type="submission" date="2019-05" db="EMBL/GenBank/DDBJ databases">
        <authorList>
            <person name="Lee S.D."/>
        </authorList>
    </citation>
    <scope>NUCLEOTIDE SEQUENCE [LARGE SCALE GENOMIC DNA]</scope>
    <source>
        <strain evidence="1 2">C5-26</strain>
    </source>
</reference>
<name>A0A563DWL1_9MICO</name>
<dbReference type="OrthoDB" id="3252838at2"/>